<evidence type="ECO:0000313" key="4">
    <source>
        <dbReference type="EMBL" id="MEJ6400737.1"/>
    </source>
</evidence>
<accession>A0ABU8SNA4</accession>
<evidence type="ECO:0000259" key="3">
    <source>
        <dbReference type="SMART" id="SM00563"/>
    </source>
</evidence>
<reference evidence="4 5" key="1">
    <citation type="submission" date="2023-10" db="EMBL/GenBank/DDBJ databases">
        <title>Nicoliella lavandulae sp. nov. isolated from Lavandula angustifolia flowers.</title>
        <authorList>
            <person name="Alcantara C."/>
            <person name="Zuniga M."/>
            <person name="Landete J.M."/>
            <person name="Monedero V."/>
        </authorList>
    </citation>
    <scope>NUCLEOTIDE SEQUENCE [LARGE SCALE GENOMIC DNA]</scope>
    <source>
        <strain evidence="4 5">Es01</strain>
    </source>
</reference>
<protein>
    <submittedName>
        <fullName evidence="4">1-acyl-sn-glycerol-3-phosphate acyltransferase</fullName>
    </submittedName>
</protein>
<dbReference type="PANTHER" id="PTHR10434:SF40">
    <property type="entry name" value="1-ACYL-SN-GLYCEROL-3-PHOSPHATE ACYLTRANSFERASE"/>
    <property type="match status" value="1"/>
</dbReference>
<dbReference type="Proteomes" id="UP001370590">
    <property type="component" value="Unassembled WGS sequence"/>
</dbReference>
<keyword evidence="1" id="KW-0808">Transferase</keyword>
<sequence>MYSFLRIIAKIIFAVVNGNIHVKNKAKLPDGNYILVGPHRAWFDMIVFALVASPKKFTFLAKKELFNNFILRYILNKVNAVPVDRDNPGPSVIKDPVKILKQTDLSIVIFPSGTRHSEDLKAGAILIAKLSGTPMVPVVYQGPLSFKKLFTRKPITVSFGDPIYVDRKLKINTETEQKLEQEMQASFDQLDRSINPDFKYVDVSKKAK</sequence>
<dbReference type="GO" id="GO:0016746">
    <property type="term" value="F:acyltransferase activity"/>
    <property type="evidence" value="ECO:0007669"/>
    <property type="project" value="UniProtKB-KW"/>
</dbReference>
<dbReference type="SMART" id="SM00563">
    <property type="entry name" value="PlsC"/>
    <property type="match status" value="1"/>
</dbReference>
<dbReference type="RefSeq" id="WP_339960541.1">
    <property type="nucleotide sequence ID" value="NZ_JAWMWH010000001.1"/>
</dbReference>
<dbReference type="PANTHER" id="PTHR10434">
    <property type="entry name" value="1-ACYL-SN-GLYCEROL-3-PHOSPHATE ACYLTRANSFERASE"/>
    <property type="match status" value="1"/>
</dbReference>
<name>A0ABU8SNA4_9LACO</name>
<proteinExistence type="predicted"/>
<dbReference type="Pfam" id="PF01553">
    <property type="entry name" value="Acyltransferase"/>
    <property type="match status" value="1"/>
</dbReference>
<dbReference type="InterPro" id="IPR002123">
    <property type="entry name" value="Plipid/glycerol_acylTrfase"/>
</dbReference>
<dbReference type="CDD" id="cd07989">
    <property type="entry name" value="LPLAT_AGPAT-like"/>
    <property type="match status" value="1"/>
</dbReference>
<gene>
    <name evidence="4" type="ORF">R4146_06125</name>
</gene>
<dbReference type="EMBL" id="JAWMWH010000001">
    <property type="protein sequence ID" value="MEJ6400737.1"/>
    <property type="molecule type" value="Genomic_DNA"/>
</dbReference>
<keyword evidence="5" id="KW-1185">Reference proteome</keyword>
<feature type="domain" description="Phospholipid/glycerol acyltransferase" evidence="3">
    <location>
        <begin position="33"/>
        <end position="143"/>
    </location>
</feature>
<keyword evidence="2 4" id="KW-0012">Acyltransferase</keyword>
<evidence type="ECO:0000256" key="1">
    <source>
        <dbReference type="ARBA" id="ARBA00022679"/>
    </source>
</evidence>
<evidence type="ECO:0000256" key="2">
    <source>
        <dbReference type="ARBA" id="ARBA00023315"/>
    </source>
</evidence>
<dbReference type="SUPFAM" id="SSF69593">
    <property type="entry name" value="Glycerol-3-phosphate (1)-acyltransferase"/>
    <property type="match status" value="1"/>
</dbReference>
<evidence type="ECO:0000313" key="5">
    <source>
        <dbReference type="Proteomes" id="UP001370590"/>
    </source>
</evidence>
<organism evidence="4 5">
    <name type="scientific">Nicoliella lavandulae</name>
    <dbReference type="NCBI Taxonomy" id="3082954"/>
    <lineage>
        <taxon>Bacteria</taxon>
        <taxon>Bacillati</taxon>
        <taxon>Bacillota</taxon>
        <taxon>Bacilli</taxon>
        <taxon>Lactobacillales</taxon>
        <taxon>Lactobacillaceae</taxon>
        <taxon>Nicoliella</taxon>
    </lineage>
</organism>
<comment type="caution">
    <text evidence="4">The sequence shown here is derived from an EMBL/GenBank/DDBJ whole genome shotgun (WGS) entry which is preliminary data.</text>
</comment>